<dbReference type="Proteomes" id="UP001148629">
    <property type="component" value="Unassembled WGS sequence"/>
</dbReference>
<proteinExistence type="predicted"/>
<keyword evidence="2" id="KW-1185">Reference proteome</keyword>
<gene>
    <name evidence="1" type="ORF">NM208_g16678</name>
</gene>
<dbReference type="EMBL" id="JANRMS010005348">
    <property type="protein sequence ID" value="KAJ3502657.1"/>
    <property type="molecule type" value="Genomic_DNA"/>
</dbReference>
<evidence type="ECO:0000313" key="1">
    <source>
        <dbReference type="EMBL" id="KAJ3502657.1"/>
    </source>
</evidence>
<organism evidence="1 2">
    <name type="scientific">Fusarium decemcellulare</name>
    <dbReference type="NCBI Taxonomy" id="57161"/>
    <lineage>
        <taxon>Eukaryota</taxon>
        <taxon>Fungi</taxon>
        <taxon>Dikarya</taxon>
        <taxon>Ascomycota</taxon>
        <taxon>Pezizomycotina</taxon>
        <taxon>Sordariomycetes</taxon>
        <taxon>Hypocreomycetidae</taxon>
        <taxon>Hypocreales</taxon>
        <taxon>Nectriaceae</taxon>
        <taxon>Fusarium</taxon>
        <taxon>Fusarium decemcellulare species complex</taxon>
    </lineage>
</organism>
<accession>A0ACC1R9M1</accession>
<reference evidence="1" key="1">
    <citation type="submission" date="2022-08" db="EMBL/GenBank/DDBJ databases">
        <title>Genome Sequence of Fusarium decemcellulare.</title>
        <authorList>
            <person name="Buettner E."/>
        </authorList>
    </citation>
    <scope>NUCLEOTIDE SEQUENCE</scope>
    <source>
        <strain evidence="1">Babe19</strain>
    </source>
</reference>
<evidence type="ECO:0000313" key="2">
    <source>
        <dbReference type="Proteomes" id="UP001148629"/>
    </source>
</evidence>
<name>A0ACC1R9M1_9HYPO</name>
<protein>
    <submittedName>
        <fullName evidence="1">Uncharacterized protein</fullName>
    </submittedName>
</protein>
<comment type="caution">
    <text evidence="1">The sequence shown here is derived from an EMBL/GenBank/DDBJ whole genome shotgun (WGS) entry which is preliminary data.</text>
</comment>
<sequence length="101" mass="11621">MSAAIRRLEAEKVAAKEEMARVCSQRDEARSDIVGLMKDLETAKNATERVTELETEVENINSRYQTTLEMLGEKSELVEELRADVQDVKDMYRELVERTVK</sequence>